<reference evidence="2 3" key="1">
    <citation type="journal article" date="2008" name="Nature">
        <title>The genome of Laccaria bicolor provides insights into mycorrhizal symbiosis.</title>
        <authorList>
            <person name="Martin F."/>
            <person name="Aerts A."/>
            <person name="Ahren D."/>
            <person name="Brun A."/>
            <person name="Danchin E.G.J."/>
            <person name="Duchaussoy F."/>
            <person name="Gibon J."/>
            <person name="Kohler A."/>
            <person name="Lindquist E."/>
            <person name="Pereda V."/>
            <person name="Salamov A."/>
            <person name="Shapiro H.J."/>
            <person name="Wuyts J."/>
            <person name="Blaudez D."/>
            <person name="Buee M."/>
            <person name="Brokstein P."/>
            <person name="Canbaeck B."/>
            <person name="Cohen D."/>
            <person name="Courty P.E."/>
            <person name="Coutinho P.M."/>
            <person name="Delaruelle C."/>
            <person name="Detter J.C."/>
            <person name="Deveau A."/>
            <person name="DiFazio S."/>
            <person name="Duplessis S."/>
            <person name="Fraissinet-Tachet L."/>
            <person name="Lucic E."/>
            <person name="Frey-Klett P."/>
            <person name="Fourrey C."/>
            <person name="Feussner I."/>
            <person name="Gay G."/>
            <person name="Grimwood J."/>
            <person name="Hoegger P.J."/>
            <person name="Jain P."/>
            <person name="Kilaru S."/>
            <person name="Labbe J."/>
            <person name="Lin Y.C."/>
            <person name="Legue V."/>
            <person name="Le Tacon F."/>
            <person name="Marmeisse R."/>
            <person name="Melayah D."/>
            <person name="Montanini B."/>
            <person name="Muratet M."/>
            <person name="Nehls U."/>
            <person name="Niculita-Hirzel H."/>
            <person name="Oudot-Le Secq M.P."/>
            <person name="Peter M."/>
            <person name="Quesneville H."/>
            <person name="Rajashekar B."/>
            <person name="Reich M."/>
            <person name="Rouhier N."/>
            <person name="Schmutz J."/>
            <person name="Yin T."/>
            <person name="Chalot M."/>
            <person name="Henrissat B."/>
            <person name="Kuees U."/>
            <person name="Lucas S."/>
            <person name="Van de Peer Y."/>
            <person name="Podila G.K."/>
            <person name="Polle A."/>
            <person name="Pukkila P.J."/>
            <person name="Richardson P.M."/>
            <person name="Rouze P."/>
            <person name="Sanders I.R."/>
            <person name="Stajich J.E."/>
            <person name="Tunlid A."/>
            <person name="Tuskan G."/>
            <person name="Grigoriev I.V."/>
        </authorList>
    </citation>
    <scope>NUCLEOTIDE SEQUENCE [LARGE SCALE GENOMIC DNA]</scope>
    <source>
        <strain evidence="3">S238N-H82 / ATCC MYA-4686</strain>
    </source>
</reference>
<dbReference type="GeneID" id="6074681"/>
<accession>B0D551</accession>
<proteinExistence type="predicted"/>
<organism evidence="3">
    <name type="scientific">Laccaria bicolor (strain S238N-H82 / ATCC MYA-4686)</name>
    <name type="common">Bicoloured deceiver</name>
    <name type="synonym">Laccaria laccata var. bicolor</name>
    <dbReference type="NCBI Taxonomy" id="486041"/>
    <lineage>
        <taxon>Eukaryota</taxon>
        <taxon>Fungi</taxon>
        <taxon>Dikarya</taxon>
        <taxon>Basidiomycota</taxon>
        <taxon>Agaricomycotina</taxon>
        <taxon>Agaricomycetes</taxon>
        <taxon>Agaricomycetidae</taxon>
        <taxon>Agaricales</taxon>
        <taxon>Agaricineae</taxon>
        <taxon>Hydnangiaceae</taxon>
        <taxon>Laccaria</taxon>
    </lineage>
</organism>
<protein>
    <submittedName>
        <fullName evidence="2">Predicted protein</fullName>
    </submittedName>
</protein>
<name>B0D551_LACBS</name>
<dbReference type="EMBL" id="DS547097">
    <property type="protein sequence ID" value="EDR10677.1"/>
    <property type="molecule type" value="Genomic_DNA"/>
</dbReference>
<dbReference type="KEGG" id="lbc:LACBIDRAFT_325500"/>
<evidence type="ECO:0000313" key="2">
    <source>
        <dbReference type="EMBL" id="EDR10677.1"/>
    </source>
</evidence>
<evidence type="ECO:0000256" key="1">
    <source>
        <dbReference type="SAM" id="MobiDB-lite"/>
    </source>
</evidence>
<feature type="compositionally biased region" description="Basic and acidic residues" evidence="1">
    <location>
        <begin position="43"/>
        <end position="52"/>
    </location>
</feature>
<keyword evidence="3" id="KW-1185">Reference proteome</keyword>
<gene>
    <name evidence="2" type="ORF">LACBIDRAFT_325500</name>
</gene>
<dbReference type="InParanoid" id="B0D551"/>
<feature type="region of interest" description="Disordered" evidence="1">
    <location>
        <begin position="94"/>
        <end position="211"/>
    </location>
</feature>
<dbReference type="RefSeq" id="XP_001879127.1">
    <property type="nucleotide sequence ID" value="XM_001879092.1"/>
</dbReference>
<feature type="region of interest" description="Disordered" evidence="1">
    <location>
        <begin position="9"/>
        <end position="67"/>
    </location>
</feature>
<feature type="compositionally biased region" description="Polar residues" evidence="1">
    <location>
        <begin position="157"/>
        <end position="167"/>
    </location>
</feature>
<feature type="compositionally biased region" description="Polar residues" evidence="1">
    <location>
        <begin position="56"/>
        <end position="67"/>
    </location>
</feature>
<evidence type="ECO:0000313" key="3">
    <source>
        <dbReference type="Proteomes" id="UP000001194"/>
    </source>
</evidence>
<sequence>MQALLYTVAGTSPTSFLPSPPPPSTIPHHRHKPRAPATSTTTTRDDADDARGHTTSPPTTHDQLTSAQEVKTTWQVCHVVQTVTTHAVVTVQADQTSAHDTTTTKSAHPRMTPTAPHGPTTHERPPTTTNAHERPRHNNECPRMPMHDNERPRAQRANDNAKTNETAAQPHGRQYSTPRTTDDPERPRTKTRAHAQRIPLTSTEMGNDEPR</sequence>
<dbReference type="AlphaFoldDB" id="B0D551"/>
<dbReference type="HOGENOM" id="CLU_1180393_0_0_1"/>
<feature type="compositionally biased region" description="Basic and acidic residues" evidence="1">
    <location>
        <begin position="120"/>
        <end position="153"/>
    </location>
</feature>
<dbReference type="Proteomes" id="UP000001194">
    <property type="component" value="Unassembled WGS sequence"/>
</dbReference>